<name>G3IA16_CRIGR</name>
<protein>
    <submittedName>
        <fullName evidence="1">Uncharacterized protein</fullName>
    </submittedName>
</protein>
<sequence>MSGEAWGLGLPVWSLGSRLQGGRQILTSLVSNPSAYAVLCAGFTVDPSGGEER</sequence>
<dbReference type="EMBL" id="JH001660">
    <property type="protein sequence ID" value="EGV94951.1"/>
    <property type="molecule type" value="Genomic_DNA"/>
</dbReference>
<dbReference type="InParanoid" id="G3IA16"/>
<organism evidence="1 2">
    <name type="scientific">Cricetulus griseus</name>
    <name type="common">Chinese hamster</name>
    <name type="synonym">Cricetulus barabensis griseus</name>
    <dbReference type="NCBI Taxonomy" id="10029"/>
    <lineage>
        <taxon>Eukaryota</taxon>
        <taxon>Metazoa</taxon>
        <taxon>Chordata</taxon>
        <taxon>Craniata</taxon>
        <taxon>Vertebrata</taxon>
        <taxon>Euteleostomi</taxon>
        <taxon>Mammalia</taxon>
        <taxon>Eutheria</taxon>
        <taxon>Euarchontoglires</taxon>
        <taxon>Glires</taxon>
        <taxon>Rodentia</taxon>
        <taxon>Myomorpha</taxon>
        <taxon>Muroidea</taxon>
        <taxon>Cricetidae</taxon>
        <taxon>Cricetinae</taxon>
        <taxon>Cricetulus</taxon>
    </lineage>
</organism>
<dbReference type="AlphaFoldDB" id="G3IA16"/>
<accession>G3IA16</accession>
<evidence type="ECO:0000313" key="2">
    <source>
        <dbReference type="Proteomes" id="UP000001075"/>
    </source>
</evidence>
<dbReference type="Proteomes" id="UP000001075">
    <property type="component" value="Unassembled WGS sequence"/>
</dbReference>
<proteinExistence type="predicted"/>
<gene>
    <name evidence="1" type="ORF">I79_020431</name>
</gene>
<evidence type="ECO:0000313" key="1">
    <source>
        <dbReference type="EMBL" id="EGV94951.1"/>
    </source>
</evidence>
<reference evidence="2" key="1">
    <citation type="journal article" date="2011" name="Nat. Biotechnol.">
        <title>The genomic sequence of the Chinese hamster ovary (CHO)-K1 cell line.</title>
        <authorList>
            <person name="Xu X."/>
            <person name="Nagarajan H."/>
            <person name="Lewis N.E."/>
            <person name="Pan S."/>
            <person name="Cai Z."/>
            <person name="Liu X."/>
            <person name="Chen W."/>
            <person name="Xie M."/>
            <person name="Wang W."/>
            <person name="Hammond S."/>
            <person name="Andersen M.R."/>
            <person name="Neff N."/>
            <person name="Passarelli B."/>
            <person name="Koh W."/>
            <person name="Fan H.C."/>
            <person name="Wang J."/>
            <person name="Gui Y."/>
            <person name="Lee K.H."/>
            <person name="Betenbaugh M.J."/>
            <person name="Quake S.R."/>
            <person name="Famili I."/>
            <person name="Palsson B.O."/>
            <person name="Wang J."/>
        </authorList>
    </citation>
    <scope>NUCLEOTIDE SEQUENCE [LARGE SCALE GENOMIC DNA]</scope>
    <source>
        <strain evidence="2">CHO K1 cell line</strain>
    </source>
</reference>